<accession>A0ABR3FL93</accession>
<comment type="caution">
    <text evidence="1">The sequence shown here is derived from an EMBL/GenBank/DDBJ whole genome shotgun (WGS) entry which is preliminary data.</text>
</comment>
<sequence length="205" mass="23517">MVSDKKTLKTPETALARRLAAKHAVDAGVLENLDPISKSLVLNYGSPWGAYVRRRGHAAPPPVLKPKKIKVKAFTPNHKTWISFLYHDTFMEFADRHRYIDGITRIWKLFLRQHPDMIIPSSGCSNTDAHNIYTQKEHVRRAIYRAGMIEHGYRGLDAKSVHLDRISKGFTQADYEKVHSGRFDPDEFDEPLPTPFVKPRKLIFA</sequence>
<protein>
    <submittedName>
        <fullName evidence="1">Uncharacterized protein</fullName>
    </submittedName>
</protein>
<keyword evidence="2" id="KW-1185">Reference proteome</keyword>
<reference evidence="1 2" key="1">
    <citation type="submission" date="2024-02" db="EMBL/GenBank/DDBJ databases">
        <title>A draft genome for the cacao thread blight pathogen Marasmius crinis-equi.</title>
        <authorList>
            <person name="Cohen S.P."/>
            <person name="Baruah I.K."/>
            <person name="Amoako-Attah I."/>
            <person name="Bukari Y."/>
            <person name="Meinhardt L.W."/>
            <person name="Bailey B.A."/>
        </authorList>
    </citation>
    <scope>NUCLEOTIDE SEQUENCE [LARGE SCALE GENOMIC DNA]</scope>
    <source>
        <strain evidence="1 2">GH-76</strain>
    </source>
</reference>
<gene>
    <name evidence="1" type="ORF">V5O48_005834</name>
</gene>
<evidence type="ECO:0000313" key="1">
    <source>
        <dbReference type="EMBL" id="KAL0576143.1"/>
    </source>
</evidence>
<evidence type="ECO:0000313" key="2">
    <source>
        <dbReference type="Proteomes" id="UP001465976"/>
    </source>
</evidence>
<name>A0ABR3FL93_9AGAR</name>
<dbReference type="EMBL" id="JBAHYK010000244">
    <property type="protein sequence ID" value="KAL0576143.1"/>
    <property type="molecule type" value="Genomic_DNA"/>
</dbReference>
<organism evidence="1 2">
    <name type="scientific">Marasmius crinis-equi</name>
    <dbReference type="NCBI Taxonomy" id="585013"/>
    <lineage>
        <taxon>Eukaryota</taxon>
        <taxon>Fungi</taxon>
        <taxon>Dikarya</taxon>
        <taxon>Basidiomycota</taxon>
        <taxon>Agaricomycotina</taxon>
        <taxon>Agaricomycetes</taxon>
        <taxon>Agaricomycetidae</taxon>
        <taxon>Agaricales</taxon>
        <taxon>Marasmiineae</taxon>
        <taxon>Marasmiaceae</taxon>
        <taxon>Marasmius</taxon>
    </lineage>
</organism>
<dbReference type="Proteomes" id="UP001465976">
    <property type="component" value="Unassembled WGS sequence"/>
</dbReference>
<proteinExistence type="predicted"/>